<dbReference type="InterPro" id="IPR056096">
    <property type="entry name" value="DUF7679"/>
</dbReference>
<comment type="caution">
    <text evidence="1">The sequence shown here is derived from an EMBL/GenBank/DDBJ whole genome shotgun (WGS) entry which is preliminary data.</text>
</comment>
<dbReference type="RefSeq" id="WP_057807187.1">
    <property type="nucleotide sequence ID" value="NZ_CP045530.1"/>
</dbReference>
<dbReference type="EMBL" id="JAQSFA010000035">
    <property type="protein sequence ID" value="MEE6701878.1"/>
    <property type="molecule type" value="Genomic_DNA"/>
</dbReference>
<dbReference type="GeneID" id="87978435"/>
<organism evidence="1 2">
    <name type="scientific">Limosilactobacillus pontis</name>
    <dbReference type="NCBI Taxonomy" id="35787"/>
    <lineage>
        <taxon>Bacteria</taxon>
        <taxon>Bacillati</taxon>
        <taxon>Bacillota</taxon>
        <taxon>Bacilli</taxon>
        <taxon>Lactobacillales</taxon>
        <taxon>Lactobacillaceae</taxon>
        <taxon>Limosilactobacillus</taxon>
    </lineage>
</organism>
<protein>
    <submittedName>
        <fullName evidence="1">Uncharacterized protein</fullName>
    </submittedName>
</protein>
<keyword evidence="2" id="KW-1185">Reference proteome</keyword>
<sequence length="162" mass="18383">MAHVFKVHVILSWGEQRDYLVANDVEPGLEHRMATRKNWQEVMQGALINVPVAPYLPSGGPLPPIATAKVDDVVAITADEMPTDLQRTRSQFIMAEIWQKQSSQVNYNYLRHDYVPASQEQIKADVDHWCNGTDTRAVSLVTKARIATQKKKFQKELGKRVD</sequence>
<dbReference type="Proteomes" id="UP001335665">
    <property type="component" value="Unassembled WGS sequence"/>
</dbReference>
<gene>
    <name evidence="1" type="ORF">PS396_08930</name>
</gene>
<proteinExistence type="predicted"/>
<name>A0ABU7SUX1_9LACO</name>
<evidence type="ECO:0000313" key="1">
    <source>
        <dbReference type="EMBL" id="MEE6701878.1"/>
    </source>
</evidence>
<dbReference type="Pfam" id="PF24727">
    <property type="entry name" value="DUF7679"/>
    <property type="match status" value="1"/>
</dbReference>
<accession>A0ABU7SUX1</accession>
<reference evidence="1 2" key="1">
    <citation type="submission" date="2023-02" db="EMBL/GenBank/DDBJ databases">
        <title>The predominant lactic acid bacteria and yeasts involved in the spontaneous fermentation of millet during the production of the traditional porridge Hausa koko in Ghana.</title>
        <authorList>
            <person name="Atter A."/>
            <person name="Diaz M."/>
        </authorList>
    </citation>
    <scope>NUCLEOTIDE SEQUENCE [LARGE SCALE GENOMIC DNA]</scope>
    <source>
        <strain evidence="1 2">FI11552</strain>
    </source>
</reference>
<evidence type="ECO:0000313" key="2">
    <source>
        <dbReference type="Proteomes" id="UP001335665"/>
    </source>
</evidence>